<gene>
    <name evidence="1" type="ORF">ASPFODRAFT_214676</name>
</gene>
<dbReference type="AlphaFoldDB" id="A0A1M3TU77"/>
<evidence type="ECO:0000313" key="1">
    <source>
        <dbReference type="EMBL" id="OJZ90303.1"/>
    </source>
</evidence>
<proteinExistence type="predicted"/>
<protein>
    <submittedName>
        <fullName evidence="1">Uncharacterized protein</fullName>
    </submittedName>
</protein>
<accession>A0A1M3TU77</accession>
<name>A0A1M3TU77_ASPLC</name>
<evidence type="ECO:0000313" key="2">
    <source>
        <dbReference type="Proteomes" id="UP000184063"/>
    </source>
</evidence>
<reference evidence="2" key="1">
    <citation type="journal article" date="2017" name="Genome Biol.">
        <title>Comparative genomics reveals high biological diversity and specific adaptations in the industrially and medically important fungal genus Aspergillus.</title>
        <authorList>
            <person name="de Vries R.P."/>
            <person name="Riley R."/>
            <person name="Wiebenga A."/>
            <person name="Aguilar-Osorio G."/>
            <person name="Amillis S."/>
            <person name="Uchima C.A."/>
            <person name="Anderluh G."/>
            <person name="Asadollahi M."/>
            <person name="Askin M."/>
            <person name="Barry K."/>
            <person name="Battaglia E."/>
            <person name="Bayram O."/>
            <person name="Benocci T."/>
            <person name="Braus-Stromeyer S.A."/>
            <person name="Caldana C."/>
            <person name="Canovas D."/>
            <person name="Cerqueira G.C."/>
            <person name="Chen F."/>
            <person name="Chen W."/>
            <person name="Choi C."/>
            <person name="Clum A."/>
            <person name="Dos Santos R.A."/>
            <person name="Damasio A.R."/>
            <person name="Diallinas G."/>
            <person name="Emri T."/>
            <person name="Fekete E."/>
            <person name="Flipphi M."/>
            <person name="Freyberg S."/>
            <person name="Gallo A."/>
            <person name="Gournas C."/>
            <person name="Habgood R."/>
            <person name="Hainaut M."/>
            <person name="Harispe M.L."/>
            <person name="Henrissat B."/>
            <person name="Hilden K.S."/>
            <person name="Hope R."/>
            <person name="Hossain A."/>
            <person name="Karabika E."/>
            <person name="Karaffa L."/>
            <person name="Karanyi Z."/>
            <person name="Krasevec N."/>
            <person name="Kuo A."/>
            <person name="Kusch H."/>
            <person name="LaButti K."/>
            <person name="Lagendijk E.L."/>
            <person name="Lapidus A."/>
            <person name="Levasseur A."/>
            <person name="Lindquist E."/>
            <person name="Lipzen A."/>
            <person name="Logrieco A.F."/>
            <person name="MacCabe A."/>
            <person name="Maekelae M.R."/>
            <person name="Malavazi I."/>
            <person name="Melin P."/>
            <person name="Meyer V."/>
            <person name="Mielnichuk N."/>
            <person name="Miskei M."/>
            <person name="Molnar A.P."/>
            <person name="Mule G."/>
            <person name="Ngan C.Y."/>
            <person name="Orejas M."/>
            <person name="Orosz E."/>
            <person name="Ouedraogo J.P."/>
            <person name="Overkamp K.M."/>
            <person name="Park H.-S."/>
            <person name="Perrone G."/>
            <person name="Piumi F."/>
            <person name="Punt P.J."/>
            <person name="Ram A.F."/>
            <person name="Ramon A."/>
            <person name="Rauscher S."/>
            <person name="Record E."/>
            <person name="Riano-Pachon D.M."/>
            <person name="Robert V."/>
            <person name="Roehrig J."/>
            <person name="Ruller R."/>
            <person name="Salamov A."/>
            <person name="Salih N.S."/>
            <person name="Samson R.A."/>
            <person name="Sandor E."/>
            <person name="Sanguinetti M."/>
            <person name="Schuetze T."/>
            <person name="Sepcic K."/>
            <person name="Shelest E."/>
            <person name="Sherlock G."/>
            <person name="Sophianopoulou V."/>
            <person name="Squina F.M."/>
            <person name="Sun H."/>
            <person name="Susca A."/>
            <person name="Todd R.B."/>
            <person name="Tsang A."/>
            <person name="Unkles S.E."/>
            <person name="van de Wiele N."/>
            <person name="van Rossen-Uffink D."/>
            <person name="Oliveira J.V."/>
            <person name="Vesth T.C."/>
            <person name="Visser J."/>
            <person name="Yu J.-H."/>
            <person name="Zhou M."/>
            <person name="Andersen M.R."/>
            <person name="Archer D.B."/>
            <person name="Baker S.E."/>
            <person name="Benoit I."/>
            <person name="Brakhage A.A."/>
            <person name="Braus G.H."/>
            <person name="Fischer R."/>
            <person name="Frisvad J.C."/>
            <person name="Goldman G.H."/>
            <person name="Houbraken J."/>
            <person name="Oakley B."/>
            <person name="Pocsi I."/>
            <person name="Scazzocchio C."/>
            <person name="Seiboth B."/>
            <person name="vanKuyk P.A."/>
            <person name="Wortman J."/>
            <person name="Dyer P.S."/>
            <person name="Grigoriev I.V."/>
        </authorList>
    </citation>
    <scope>NUCLEOTIDE SEQUENCE [LARGE SCALE GENOMIC DNA]</scope>
    <source>
        <strain evidence="2">CBS 106.47</strain>
    </source>
</reference>
<dbReference type="EMBL" id="KV878237">
    <property type="protein sequence ID" value="OJZ90303.1"/>
    <property type="molecule type" value="Genomic_DNA"/>
</dbReference>
<dbReference type="OrthoDB" id="3223806at2759"/>
<sequence length="180" mass="19843">MFSETQDLPDLPPHLIPETKGLVGQALRVIQGIPACVWVVNEHTEAITVVVSQYRPSRLWTDAGLNASTTGVGFDLSTTVSRLPSRLSYQPIFQRLTSTFLIDQGFTPPTTRKTLAPAAPAPKQSIATFPLWTRRDGFGVITVFVGATQTLYIENDRIPIGATAYFRNKPDLHIKEYGSD</sequence>
<organism evidence="1 2">
    <name type="scientific">Aspergillus luchuensis (strain CBS 106.47)</name>
    <dbReference type="NCBI Taxonomy" id="1137211"/>
    <lineage>
        <taxon>Eukaryota</taxon>
        <taxon>Fungi</taxon>
        <taxon>Dikarya</taxon>
        <taxon>Ascomycota</taxon>
        <taxon>Pezizomycotina</taxon>
        <taxon>Eurotiomycetes</taxon>
        <taxon>Eurotiomycetidae</taxon>
        <taxon>Eurotiales</taxon>
        <taxon>Aspergillaceae</taxon>
        <taxon>Aspergillus</taxon>
        <taxon>Aspergillus subgen. Circumdati</taxon>
    </lineage>
</organism>
<dbReference type="VEuPathDB" id="FungiDB:ASPFODRAFT_214676"/>
<dbReference type="Proteomes" id="UP000184063">
    <property type="component" value="Unassembled WGS sequence"/>
</dbReference>